<dbReference type="InterPro" id="IPR044651">
    <property type="entry name" value="OTSB-like"/>
</dbReference>
<organism evidence="1 2">
    <name type="scientific">Capsicum annuum</name>
    <name type="common">Capsicum pepper</name>
    <dbReference type="NCBI Taxonomy" id="4072"/>
    <lineage>
        <taxon>Eukaryota</taxon>
        <taxon>Viridiplantae</taxon>
        <taxon>Streptophyta</taxon>
        <taxon>Embryophyta</taxon>
        <taxon>Tracheophyta</taxon>
        <taxon>Spermatophyta</taxon>
        <taxon>Magnoliopsida</taxon>
        <taxon>eudicotyledons</taxon>
        <taxon>Gunneridae</taxon>
        <taxon>Pentapetalae</taxon>
        <taxon>asterids</taxon>
        <taxon>lamiids</taxon>
        <taxon>Solanales</taxon>
        <taxon>Solanaceae</taxon>
        <taxon>Solanoideae</taxon>
        <taxon>Capsiceae</taxon>
        <taxon>Capsicum</taxon>
    </lineage>
</organism>
<dbReference type="GO" id="GO:0004805">
    <property type="term" value="F:trehalose-phosphatase activity"/>
    <property type="evidence" value="ECO:0000318"/>
    <property type="project" value="GO_Central"/>
</dbReference>
<dbReference type="Proteomes" id="UP000222542">
    <property type="component" value="Unassembled WGS sequence"/>
</dbReference>
<dbReference type="PANTHER" id="PTHR43768">
    <property type="entry name" value="TREHALOSE 6-PHOSPHATE PHOSPHATASE"/>
    <property type="match status" value="1"/>
</dbReference>
<evidence type="ECO:0000313" key="1">
    <source>
        <dbReference type="EMBL" id="PHT70084.1"/>
    </source>
</evidence>
<dbReference type="Gramene" id="PHT70084">
    <property type="protein sequence ID" value="PHT70084"/>
    <property type="gene ID" value="T459_25188"/>
</dbReference>
<dbReference type="AlphaFoldDB" id="A0A2G2YK19"/>
<dbReference type="GO" id="GO:0005992">
    <property type="term" value="P:trehalose biosynthetic process"/>
    <property type="evidence" value="ECO:0000318"/>
    <property type="project" value="GO_Central"/>
</dbReference>
<name>A0A2G2YK19_CAPAN</name>
<reference evidence="1 2" key="1">
    <citation type="journal article" date="2014" name="Nat. Genet.">
        <title>Genome sequence of the hot pepper provides insights into the evolution of pungency in Capsicum species.</title>
        <authorList>
            <person name="Kim S."/>
            <person name="Park M."/>
            <person name="Yeom S.I."/>
            <person name="Kim Y.M."/>
            <person name="Lee J.M."/>
            <person name="Lee H.A."/>
            <person name="Seo E."/>
            <person name="Choi J."/>
            <person name="Cheong K."/>
            <person name="Kim K.T."/>
            <person name="Jung K."/>
            <person name="Lee G.W."/>
            <person name="Oh S.K."/>
            <person name="Bae C."/>
            <person name="Kim S.B."/>
            <person name="Lee H.Y."/>
            <person name="Kim S.Y."/>
            <person name="Kim M.S."/>
            <person name="Kang B.C."/>
            <person name="Jo Y.D."/>
            <person name="Yang H.B."/>
            <person name="Jeong H.J."/>
            <person name="Kang W.H."/>
            <person name="Kwon J.K."/>
            <person name="Shin C."/>
            <person name="Lim J.Y."/>
            <person name="Park J.H."/>
            <person name="Huh J.H."/>
            <person name="Kim J.S."/>
            <person name="Kim B.D."/>
            <person name="Cohen O."/>
            <person name="Paran I."/>
            <person name="Suh M.C."/>
            <person name="Lee S.B."/>
            <person name="Kim Y.K."/>
            <person name="Shin Y."/>
            <person name="Noh S.J."/>
            <person name="Park J."/>
            <person name="Seo Y.S."/>
            <person name="Kwon S.Y."/>
            <person name="Kim H.A."/>
            <person name="Park J.M."/>
            <person name="Kim H.J."/>
            <person name="Choi S.B."/>
            <person name="Bosland P.W."/>
            <person name="Reeves G."/>
            <person name="Jo S.H."/>
            <person name="Lee B.W."/>
            <person name="Cho H.T."/>
            <person name="Choi H.S."/>
            <person name="Lee M.S."/>
            <person name="Yu Y."/>
            <person name="Do Choi Y."/>
            <person name="Park B.S."/>
            <person name="van Deynze A."/>
            <person name="Ashrafi H."/>
            <person name="Hill T."/>
            <person name="Kim W.T."/>
            <person name="Pai H.S."/>
            <person name="Ahn H.K."/>
            <person name="Yeam I."/>
            <person name="Giovannoni J.J."/>
            <person name="Rose J.K."/>
            <person name="Sorensen I."/>
            <person name="Lee S.J."/>
            <person name="Kim R.W."/>
            <person name="Choi I.Y."/>
            <person name="Choi B.S."/>
            <person name="Lim J.S."/>
            <person name="Lee Y.H."/>
            <person name="Choi D."/>
        </authorList>
    </citation>
    <scope>NUCLEOTIDE SEQUENCE [LARGE SCALE GENOMIC DNA]</scope>
    <source>
        <strain evidence="2">cv. CM334</strain>
    </source>
</reference>
<protein>
    <submittedName>
        <fullName evidence="1">Trehalose-phosphate phosphatase G</fullName>
    </submittedName>
</protein>
<accession>A0A2G2YK19</accession>
<comment type="caution">
    <text evidence="1">The sequence shown here is derived from an EMBL/GenBank/DDBJ whole genome shotgun (WGS) entry which is preliminary data.</text>
</comment>
<dbReference type="STRING" id="4072.A0A2G2YK19"/>
<dbReference type="EMBL" id="AYRZ02000010">
    <property type="protein sequence ID" value="PHT70084.1"/>
    <property type="molecule type" value="Genomic_DNA"/>
</dbReference>
<reference evidence="1 2" key="2">
    <citation type="journal article" date="2017" name="Genome Biol.">
        <title>New reference genome sequences of hot pepper reveal the massive evolution of plant disease-resistance genes by retroduplication.</title>
        <authorList>
            <person name="Kim S."/>
            <person name="Park J."/>
            <person name="Yeom S.I."/>
            <person name="Kim Y.M."/>
            <person name="Seo E."/>
            <person name="Kim K.T."/>
            <person name="Kim M.S."/>
            <person name="Lee J.M."/>
            <person name="Cheong K."/>
            <person name="Shin H.S."/>
            <person name="Kim S.B."/>
            <person name="Han K."/>
            <person name="Lee J."/>
            <person name="Park M."/>
            <person name="Lee H.A."/>
            <person name="Lee H.Y."/>
            <person name="Lee Y."/>
            <person name="Oh S."/>
            <person name="Lee J.H."/>
            <person name="Choi E."/>
            <person name="Choi E."/>
            <person name="Lee S.E."/>
            <person name="Jeon J."/>
            <person name="Kim H."/>
            <person name="Choi G."/>
            <person name="Song H."/>
            <person name="Lee J."/>
            <person name="Lee S.C."/>
            <person name="Kwon J.K."/>
            <person name="Lee H.Y."/>
            <person name="Koo N."/>
            <person name="Hong Y."/>
            <person name="Kim R.W."/>
            <person name="Kang W.H."/>
            <person name="Huh J.H."/>
            <person name="Kang B.C."/>
            <person name="Yang T.J."/>
            <person name="Lee Y.H."/>
            <person name="Bennetzen J.L."/>
            <person name="Choi D."/>
        </authorList>
    </citation>
    <scope>NUCLEOTIDE SEQUENCE [LARGE SCALE GENOMIC DNA]</scope>
    <source>
        <strain evidence="2">cv. CM334</strain>
    </source>
</reference>
<proteinExistence type="predicted"/>
<dbReference type="PANTHER" id="PTHR43768:SF17">
    <property type="entry name" value="TREHALOSE-PHOSPHATE PHOSPHATASE F-RELATED"/>
    <property type="match status" value="1"/>
</dbReference>
<evidence type="ECO:0000313" key="2">
    <source>
        <dbReference type="Proteomes" id="UP000222542"/>
    </source>
</evidence>
<keyword evidence="2" id="KW-1185">Reference proteome</keyword>
<gene>
    <name evidence="1" type="ORF">T459_25188</name>
</gene>
<sequence length="329" mass="37614">MTKSAHFLPVRTKFLAEDYMRLYLHEIRKMHGVPISINPDCGRRLWTKNVASVKVLWQNHKVEEATWEAKEDIKSKYPHLFSAPNFHAEVLGLLWTIFLSRGSIGSNLYTSEVEVSVLSIPRKKPPKLDDGRSNNCLEAMRSSSPPRKKILKEVNIDVSSDDANVAYLSWMVYELVGLPELYYAGSHGMDIMLPVENTLATNDANCIKATDQQGKEVNLFQLARKFLSMIDEVFRTLVKKTKDIKVQKLRTISFVPLCITNWSAFGEYVVDVLKGYPRLRLTHGRKGKVEEERAIECFVGSTCLQRNNKNDIVPPYGQTWKIHSLSYYG</sequence>